<dbReference type="EMBL" id="JANAWD010000653">
    <property type="protein sequence ID" value="KAJ3476919.1"/>
    <property type="molecule type" value="Genomic_DNA"/>
</dbReference>
<feature type="region of interest" description="Disordered" evidence="1">
    <location>
        <begin position="1"/>
        <end position="31"/>
    </location>
</feature>
<name>A0AAD5YDZ2_9APHY</name>
<comment type="caution">
    <text evidence="2">The sequence shown here is derived from an EMBL/GenBank/DDBJ whole genome shotgun (WGS) entry which is preliminary data.</text>
</comment>
<organism evidence="2 3">
    <name type="scientific">Meripilus lineatus</name>
    <dbReference type="NCBI Taxonomy" id="2056292"/>
    <lineage>
        <taxon>Eukaryota</taxon>
        <taxon>Fungi</taxon>
        <taxon>Dikarya</taxon>
        <taxon>Basidiomycota</taxon>
        <taxon>Agaricomycotina</taxon>
        <taxon>Agaricomycetes</taxon>
        <taxon>Polyporales</taxon>
        <taxon>Meripilaceae</taxon>
        <taxon>Meripilus</taxon>
    </lineage>
</organism>
<feature type="compositionally biased region" description="Pro residues" evidence="1">
    <location>
        <begin position="129"/>
        <end position="143"/>
    </location>
</feature>
<accession>A0AAD5YDZ2</accession>
<feature type="compositionally biased region" description="Polar residues" evidence="1">
    <location>
        <begin position="107"/>
        <end position="125"/>
    </location>
</feature>
<feature type="compositionally biased region" description="Low complexity" evidence="1">
    <location>
        <begin position="150"/>
        <end position="164"/>
    </location>
</feature>
<protein>
    <submittedName>
        <fullName evidence="2">Uncharacterized protein</fullName>
    </submittedName>
</protein>
<proteinExistence type="predicted"/>
<evidence type="ECO:0000313" key="2">
    <source>
        <dbReference type="EMBL" id="KAJ3476919.1"/>
    </source>
</evidence>
<dbReference type="Proteomes" id="UP001212997">
    <property type="component" value="Unassembled WGS sequence"/>
</dbReference>
<reference evidence="2" key="1">
    <citation type="submission" date="2022-07" db="EMBL/GenBank/DDBJ databases">
        <title>Genome Sequence of Physisporinus lineatus.</title>
        <authorList>
            <person name="Buettner E."/>
        </authorList>
    </citation>
    <scope>NUCLEOTIDE SEQUENCE</scope>
    <source>
        <strain evidence="2">VT162</strain>
    </source>
</reference>
<feature type="compositionally biased region" description="Pro residues" evidence="1">
    <location>
        <begin position="221"/>
        <end position="233"/>
    </location>
</feature>
<feature type="region of interest" description="Disordered" evidence="1">
    <location>
        <begin position="79"/>
        <end position="176"/>
    </location>
</feature>
<evidence type="ECO:0000313" key="3">
    <source>
        <dbReference type="Proteomes" id="UP001212997"/>
    </source>
</evidence>
<sequence length="268" mass="27522">MQVRSQPPSRPMVVTGSQPPPPIASSVSQQVPTQVQGYPIMPGLSPRVSTFRGGFPQYGHPSPLPVPTLSPSVLPRGFGVPVAPVDPQHTQVMPHQPPPPIAPPSKAVQNPLASPTQLAPGSRRSSAPAPDPGPITRPVPAPIARPAGDSTGSGSTSPSRRSPSPKGVLGSSALLSDEDEVVFANSRRTVSAIGPSWGSTASPRSAVTNERVPWGQAVGVHPPPGLSPRPPPWNNAAPGTDWHSPSAAYFGAAYGVHNPSPPPPHNGS</sequence>
<evidence type="ECO:0000256" key="1">
    <source>
        <dbReference type="SAM" id="MobiDB-lite"/>
    </source>
</evidence>
<feature type="region of interest" description="Disordered" evidence="1">
    <location>
        <begin position="215"/>
        <end position="240"/>
    </location>
</feature>
<keyword evidence="3" id="KW-1185">Reference proteome</keyword>
<dbReference type="AlphaFoldDB" id="A0AAD5YDZ2"/>
<gene>
    <name evidence="2" type="ORF">NLI96_g10824</name>
</gene>